<keyword evidence="7" id="KW-0472">Membrane</keyword>
<keyword evidence="4" id="KW-1134">Transmembrane beta strand</keyword>
<evidence type="ECO:0000256" key="3">
    <source>
        <dbReference type="ARBA" id="ARBA00022448"/>
    </source>
</evidence>
<reference evidence="10" key="1">
    <citation type="submission" date="2020-04" db="EMBL/GenBank/DDBJ databases">
        <title>Description of Shewanella salipaludis sp. nov., isolated from a salt marsh.</title>
        <authorList>
            <person name="Park S."/>
            <person name="Yoon J.-H."/>
        </authorList>
    </citation>
    <scope>NUCLEOTIDE SEQUENCE</scope>
    <source>
        <strain evidence="10">SHSM-M6</strain>
    </source>
</reference>
<organism evidence="10 11">
    <name type="scientific">Shewanella salipaludis</name>
    <dbReference type="NCBI Taxonomy" id="2723052"/>
    <lineage>
        <taxon>Bacteria</taxon>
        <taxon>Pseudomonadati</taxon>
        <taxon>Pseudomonadota</taxon>
        <taxon>Gammaproteobacteria</taxon>
        <taxon>Alteromonadales</taxon>
        <taxon>Shewanellaceae</taxon>
        <taxon>Shewanella</taxon>
    </lineage>
</organism>
<keyword evidence="8" id="KW-0998">Cell outer membrane</keyword>
<dbReference type="Proteomes" id="UP000737113">
    <property type="component" value="Unassembled WGS sequence"/>
</dbReference>
<dbReference type="Pfam" id="PF03865">
    <property type="entry name" value="ShlB"/>
    <property type="match status" value="1"/>
</dbReference>
<dbReference type="InterPro" id="IPR027282">
    <property type="entry name" value="TPS"/>
</dbReference>
<dbReference type="Pfam" id="PF08479">
    <property type="entry name" value="POTRA_2"/>
    <property type="match status" value="1"/>
</dbReference>
<comment type="subcellular location">
    <subcellularLocation>
        <location evidence="1">Cell outer membrane</location>
    </subcellularLocation>
</comment>
<evidence type="ECO:0000313" key="10">
    <source>
        <dbReference type="EMBL" id="NMH66675.1"/>
    </source>
</evidence>
<dbReference type="RefSeq" id="WP_169565406.1">
    <property type="nucleotide sequence ID" value="NZ_JAAXYH010000015.1"/>
</dbReference>
<accession>A0A972G8V5</accession>
<dbReference type="Pfam" id="PF17287">
    <property type="entry name" value="POTRA_3"/>
    <property type="match status" value="1"/>
</dbReference>
<keyword evidence="6" id="KW-0653">Protein transport</keyword>
<evidence type="ECO:0000256" key="1">
    <source>
        <dbReference type="ARBA" id="ARBA00004442"/>
    </source>
</evidence>
<dbReference type="AlphaFoldDB" id="A0A972G8V5"/>
<evidence type="ECO:0000256" key="5">
    <source>
        <dbReference type="ARBA" id="ARBA00022692"/>
    </source>
</evidence>
<dbReference type="Gene3D" id="3.10.20.310">
    <property type="entry name" value="membrane protein fhac"/>
    <property type="match status" value="1"/>
</dbReference>
<evidence type="ECO:0000259" key="9">
    <source>
        <dbReference type="PROSITE" id="PS51779"/>
    </source>
</evidence>
<dbReference type="InterPro" id="IPR005565">
    <property type="entry name" value="Hemolysn_activator_HlyB_C"/>
</dbReference>
<dbReference type="InterPro" id="IPR013686">
    <property type="entry name" value="Polypept-transport_assoc_ShlB"/>
</dbReference>
<dbReference type="InterPro" id="IPR034746">
    <property type="entry name" value="POTRA"/>
</dbReference>
<evidence type="ECO:0000256" key="4">
    <source>
        <dbReference type="ARBA" id="ARBA00022452"/>
    </source>
</evidence>
<comment type="similarity">
    <text evidence="2">Belongs to the TPS (TC 1.B.20) family.</text>
</comment>
<dbReference type="GO" id="GO:0009279">
    <property type="term" value="C:cell outer membrane"/>
    <property type="evidence" value="ECO:0007669"/>
    <property type="project" value="UniProtKB-SubCell"/>
</dbReference>
<dbReference type="EMBL" id="JAAXYH010000015">
    <property type="protein sequence ID" value="NMH66675.1"/>
    <property type="molecule type" value="Genomic_DNA"/>
</dbReference>
<protein>
    <submittedName>
        <fullName evidence="10">ShlB/FhaC/HecB family hemolysin secretion/activation protein</fullName>
    </submittedName>
</protein>
<dbReference type="PANTHER" id="PTHR34597">
    <property type="entry name" value="SLR1661 PROTEIN"/>
    <property type="match status" value="1"/>
</dbReference>
<dbReference type="InterPro" id="IPR035251">
    <property type="entry name" value="ShlB_POTRA"/>
</dbReference>
<dbReference type="PANTHER" id="PTHR34597:SF3">
    <property type="entry name" value="OUTER MEMBRANE TRANSPORTER CDIB"/>
    <property type="match status" value="1"/>
</dbReference>
<evidence type="ECO:0000256" key="2">
    <source>
        <dbReference type="ARBA" id="ARBA00009055"/>
    </source>
</evidence>
<proteinExistence type="inferred from homology"/>
<evidence type="ECO:0000256" key="7">
    <source>
        <dbReference type="ARBA" id="ARBA00023136"/>
    </source>
</evidence>
<dbReference type="PIRSF" id="PIRSF029745">
    <property type="entry name" value="FhaC"/>
    <property type="match status" value="1"/>
</dbReference>
<dbReference type="Gene3D" id="2.40.160.50">
    <property type="entry name" value="membrane protein fhac: a member of the omp85/tpsb transporter family"/>
    <property type="match status" value="1"/>
</dbReference>
<feature type="domain" description="POTRA" evidence="9">
    <location>
        <begin position="91"/>
        <end position="166"/>
    </location>
</feature>
<evidence type="ECO:0000256" key="6">
    <source>
        <dbReference type="ARBA" id="ARBA00022927"/>
    </source>
</evidence>
<sequence length="579" mass="64203">MSVIKHWEDVAVMYLTKAWRLNVGMILTLLCVAGSDAQAQNLSEHEKLLKQGLDRLEQQIAPLQQRPDVRLQRPESVITDFAALENAEQCFDITTISVQGSHKLGPKVIAQVTEPFVGQCLGLAHINALVAAISNLYLEQGYITSRAYIAPQDLSDGVLDLVVIEGVIEGFYSVDGSINQQQLNWAFPARPGEVLSIRALEHGIENLNSVGQNNARVDLNPGSEQGDTLVAIANQAVRPWRGSLGLNNNGVASTGEYQLDGNLVFDNVFGLNDTGFISASTNIGEHELPHAESRSYAASWSLPAGYWLFSLTNNYYAYEQTVVGNVIDFSISGSSLISGVQLGRNLYRSQTGKLDLSVGFTRKESKNYIEDIFLETSSRTLYVWDLTAGYRYFMPLSTLNLNAHILKSVPWFDAKRQLVEAEDDFQFTKYQLNLGINTNIELGGQSLLYAASAELLYSPKVILASEGLTVGGRYSVRGLSQSSLFGYKGGYLRNDISLPLQMDWPVLNQLQYFLGLDVGLSNLPEYPHRHWEWVAGSVVGVKLFDHNLSITASYARALRVPDFLQQKQQEIDFSVRLNF</sequence>
<keyword evidence="11" id="KW-1185">Reference proteome</keyword>
<evidence type="ECO:0000313" key="11">
    <source>
        <dbReference type="Proteomes" id="UP000737113"/>
    </source>
</evidence>
<dbReference type="GO" id="GO:0008320">
    <property type="term" value="F:protein transmembrane transporter activity"/>
    <property type="evidence" value="ECO:0007669"/>
    <property type="project" value="TreeGrafter"/>
</dbReference>
<comment type="caution">
    <text evidence="10">The sequence shown here is derived from an EMBL/GenBank/DDBJ whole genome shotgun (WGS) entry which is preliminary data.</text>
</comment>
<dbReference type="GO" id="GO:0046819">
    <property type="term" value="P:protein secretion by the type V secretion system"/>
    <property type="evidence" value="ECO:0007669"/>
    <property type="project" value="TreeGrafter"/>
</dbReference>
<name>A0A972G8V5_9GAMM</name>
<dbReference type="GO" id="GO:0098046">
    <property type="term" value="C:type V protein secretion system complex"/>
    <property type="evidence" value="ECO:0007669"/>
    <property type="project" value="TreeGrafter"/>
</dbReference>
<evidence type="ECO:0000256" key="8">
    <source>
        <dbReference type="ARBA" id="ARBA00023237"/>
    </source>
</evidence>
<gene>
    <name evidence="10" type="ORF">HC757_16080</name>
</gene>
<keyword evidence="3" id="KW-0813">Transport</keyword>
<dbReference type="PROSITE" id="PS51779">
    <property type="entry name" value="POTRA"/>
    <property type="match status" value="1"/>
</dbReference>
<dbReference type="InterPro" id="IPR051544">
    <property type="entry name" value="TPS_OM_transporter"/>
</dbReference>
<keyword evidence="5" id="KW-0812">Transmembrane</keyword>